<evidence type="ECO:0000256" key="5">
    <source>
        <dbReference type="ARBA" id="ARBA00023135"/>
    </source>
</evidence>
<protein>
    <recommendedName>
        <fullName evidence="7">Signal recognition particle subunit SRP14</fullName>
    </recommendedName>
    <alternativeName>
        <fullName evidence="7">Signal recognition particle 14 kDa protein</fullName>
    </alternativeName>
</protein>
<evidence type="ECO:0000256" key="4">
    <source>
        <dbReference type="ARBA" id="ARBA00022884"/>
    </source>
</evidence>
<feature type="region of interest" description="Disordered" evidence="8">
    <location>
        <begin position="92"/>
        <end position="152"/>
    </location>
</feature>
<evidence type="ECO:0000256" key="2">
    <source>
        <dbReference type="ARBA" id="ARBA00010349"/>
    </source>
</evidence>
<dbReference type="Gene3D" id="3.30.720.10">
    <property type="entry name" value="Signal recognition particle alu RNA binding heterodimer, srp9/1"/>
    <property type="match status" value="1"/>
</dbReference>
<sequence>MQLVDNDSFLKQLAALFEDTKNQGSIWLTHKRLTHEDDVNMEPKSEAEDAEYPCLIRATDGGQVKFSTRVSSGQLPAFHREYGTLLKASMTTLRKRDKKREKQRAEQVALRKKRLNEPVVVDGAKRGKGRSRRQRQMKAAIKQQEALQQAKAREEAKAKAVAEGS</sequence>
<comment type="function">
    <text evidence="7">Component of the signal recognition particle (SRP) complex, a ribonucleoprotein complex that mediates the cotranslational targeting of secretory and membrane proteins to the endoplasmic reticulum (ER).</text>
</comment>
<reference evidence="9 10" key="1">
    <citation type="submission" date="2024-05" db="EMBL/GenBank/DDBJ databases">
        <title>A draft genome resource for the thread blight pathogen Marasmius tenuissimus strain MS-2.</title>
        <authorList>
            <person name="Yulfo-Soto G.E."/>
            <person name="Baruah I.K."/>
            <person name="Amoako-Attah I."/>
            <person name="Bukari Y."/>
            <person name="Meinhardt L.W."/>
            <person name="Bailey B.A."/>
            <person name="Cohen S.P."/>
        </authorList>
    </citation>
    <scope>NUCLEOTIDE SEQUENCE [LARGE SCALE GENOMIC DNA]</scope>
    <source>
        <strain evidence="9 10">MS-2</strain>
    </source>
</reference>
<evidence type="ECO:0000256" key="8">
    <source>
        <dbReference type="SAM" id="MobiDB-lite"/>
    </source>
</evidence>
<evidence type="ECO:0000256" key="7">
    <source>
        <dbReference type="RuleBase" id="RU368100"/>
    </source>
</evidence>
<dbReference type="EMBL" id="JBBXMP010000003">
    <property type="protein sequence ID" value="KAL0071659.1"/>
    <property type="molecule type" value="Genomic_DNA"/>
</dbReference>
<evidence type="ECO:0000313" key="10">
    <source>
        <dbReference type="Proteomes" id="UP001437256"/>
    </source>
</evidence>
<feature type="compositionally biased region" description="Low complexity" evidence="8">
    <location>
        <begin position="138"/>
        <end position="150"/>
    </location>
</feature>
<comment type="caution">
    <text evidence="9">The sequence shown here is derived from an EMBL/GenBank/DDBJ whole genome shotgun (WGS) entry which is preliminary data.</text>
</comment>
<dbReference type="InterPro" id="IPR009018">
    <property type="entry name" value="Signal_recog_particle_SRP9/14"/>
</dbReference>
<feature type="compositionally biased region" description="Basic residues" evidence="8">
    <location>
        <begin position="93"/>
        <end position="102"/>
    </location>
</feature>
<feature type="compositionally biased region" description="Basic residues" evidence="8">
    <location>
        <begin position="126"/>
        <end position="136"/>
    </location>
</feature>
<organism evidence="9 10">
    <name type="scientific">Marasmius tenuissimus</name>
    <dbReference type="NCBI Taxonomy" id="585030"/>
    <lineage>
        <taxon>Eukaryota</taxon>
        <taxon>Fungi</taxon>
        <taxon>Dikarya</taxon>
        <taxon>Basidiomycota</taxon>
        <taxon>Agaricomycotina</taxon>
        <taxon>Agaricomycetes</taxon>
        <taxon>Agaricomycetidae</taxon>
        <taxon>Agaricales</taxon>
        <taxon>Marasmiineae</taxon>
        <taxon>Marasmiaceae</taxon>
        <taxon>Marasmius</taxon>
    </lineage>
</organism>
<proteinExistence type="inferred from homology"/>
<keyword evidence="6 7" id="KW-0687">Ribonucleoprotein</keyword>
<evidence type="ECO:0000256" key="1">
    <source>
        <dbReference type="ARBA" id="ARBA00004496"/>
    </source>
</evidence>
<keyword evidence="3 7" id="KW-0963">Cytoplasm</keyword>
<dbReference type="Proteomes" id="UP001437256">
    <property type="component" value="Unassembled WGS sequence"/>
</dbReference>
<gene>
    <name evidence="9" type="ORF">AAF712_001516</name>
</gene>
<keyword evidence="5 7" id="KW-0733">Signal recognition particle</keyword>
<evidence type="ECO:0000256" key="3">
    <source>
        <dbReference type="ARBA" id="ARBA00022490"/>
    </source>
</evidence>
<dbReference type="PANTHER" id="PTHR12013">
    <property type="entry name" value="SIGNAL RECOGNITION PARTICLE 14 KD PROTEIN"/>
    <property type="match status" value="1"/>
</dbReference>
<keyword evidence="10" id="KW-1185">Reference proteome</keyword>
<comment type="subunit">
    <text evidence="7">Component of a fungal signal recognition particle (SRP) complex that consists of a 7SL RNA molecule (scR1) and at least six protein subunits: SRP72, SRP68, SRP54, SEC65, SRP21 and SRP14.</text>
</comment>
<dbReference type="Pfam" id="PF02290">
    <property type="entry name" value="SRP14"/>
    <property type="match status" value="1"/>
</dbReference>
<evidence type="ECO:0000256" key="6">
    <source>
        <dbReference type="ARBA" id="ARBA00023274"/>
    </source>
</evidence>
<name>A0ABR3AE92_9AGAR</name>
<comment type="similarity">
    <text evidence="2 7">Belongs to the SRP14 family.</text>
</comment>
<evidence type="ECO:0000313" key="9">
    <source>
        <dbReference type="EMBL" id="KAL0071659.1"/>
    </source>
</evidence>
<dbReference type="InterPro" id="IPR003210">
    <property type="entry name" value="Signal_recog_particle_SRP14"/>
</dbReference>
<accession>A0ABR3AE92</accession>
<dbReference type="SUPFAM" id="SSF54762">
    <property type="entry name" value="Signal recognition particle alu RNA binding heterodimer, SRP9/14"/>
    <property type="match status" value="1"/>
</dbReference>
<comment type="subcellular location">
    <subcellularLocation>
        <location evidence="1 7">Cytoplasm</location>
    </subcellularLocation>
</comment>
<keyword evidence="4 7" id="KW-0694">RNA-binding</keyword>